<proteinExistence type="predicted"/>
<accession>A0A1Y1RTP4</accession>
<feature type="compositionally biased region" description="Polar residues" evidence="1">
    <location>
        <begin position="160"/>
        <end position="173"/>
    </location>
</feature>
<dbReference type="EMBL" id="MWQY01000026">
    <property type="protein sequence ID" value="ORC31163.1"/>
    <property type="molecule type" value="Genomic_DNA"/>
</dbReference>
<evidence type="ECO:0000313" key="2">
    <source>
        <dbReference type="EMBL" id="ORC31163.1"/>
    </source>
</evidence>
<evidence type="ECO:0000256" key="1">
    <source>
        <dbReference type="SAM" id="MobiDB-lite"/>
    </source>
</evidence>
<keyword evidence="3" id="KW-1185">Reference proteome</keyword>
<dbReference type="AlphaFoldDB" id="A0A1Y1RTP4"/>
<protein>
    <submittedName>
        <fullName evidence="2">Uncharacterized protein</fullName>
    </submittedName>
</protein>
<comment type="caution">
    <text evidence="2">The sequence shown here is derived from an EMBL/GenBank/DDBJ whole genome shotgun (WGS) entry which is preliminary data.</text>
</comment>
<dbReference type="STRING" id="1963862.B4O97_17270"/>
<name>A0A1Y1RTP4_9SPIO</name>
<feature type="region of interest" description="Disordered" evidence="1">
    <location>
        <begin position="111"/>
        <end position="177"/>
    </location>
</feature>
<evidence type="ECO:0000313" key="3">
    <source>
        <dbReference type="Proteomes" id="UP000192343"/>
    </source>
</evidence>
<dbReference type="RefSeq" id="WP_083052762.1">
    <property type="nucleotide sequence ID" value="NZ_MWQY01000026.1"/>
</dbReference>
<reference evidence="2 3" key="1">
    <citation type="submission" date="2017-03" db="EMBL/GenBank/DDBJ databases">
        <title>Draft Genome sequence of Marispirochaeta sp. strain JC444.</title>
        <authorList>
            <person name="Shivani Y."/>
            <person name="Subhash Y."/>
            <person name="Sasikala C."/>
            <person name="Ramana C."/>
        </authorList>
    </citation>
    <scope>NUCLEOTIDE SEQUENCE [LARGE SCALE GENOMIC DNA]</scope>
    <source>
        <strain evidence="2 3">JC444</strain>
    </source>
</reference>
<dbReference type="Proteomes" id="UP000192343">
    <property type="component" value="Unassembled WGS sequence"/>
</dbReference>
<feature type="compositionally biased region" description="Basic and acidic residues" evidence="1">
    <location>
        <begin position="131"/>
        <end position="153"/>
    </location>
</feature>
<organism evidence="2 3">
    <name type="scientific">Marispirochaeta aestuarii</name>
    <dbReference type="NCBI Taxonomy" id="1963862"/>
    <lineage>
        <taxon>Bacteria</taxon>
        <taxon>Pseudomonadati</taxon>
        <taxon>Spirochaetota</taxon>
        <taxon>Spirochaetia</taxon>
        <taxon>Spirochaetales</taxon>
        <taxon>Spirochaetaceae</taxon>
        <taxon>Marispirochaeta</taxon>
    </lineage>
</organism>
<gene>
    <name evidence="2" type="ORF">B4O97_17270</name>
</gene>
<sequence>MVLHRFYSEQRETEIEELLYLAAGVELTGAGLSSSRSAENPDYILHTRYRRDGENLILQYKLSRKGFRRGSEESLAETGINLRINHYFDQIIASTVNYLLNTAEIERHSSPEARIEGILPENPESGGTETVLREKPSEKDIDSKAEQRTEKAAGNRASPEGSTVTGNPASEKSSGPGIYGSAGTGALMLLGEITEYFHYGLAGTVSAGLEWPSPKRTVQLGARVNLIRVFNDQQTNGAPLYFTTAGVNLVLGSSPEQSNLFFAGITGGAALISVADLDGIMTKTVPYAEGNLAMRVPLGARLYLKPDLALLCIFDDDLLISGILPSLAAGLEF</sequence>